<evidence type="ECO:0000256" key="1">
    <source>
        <dbReference type="ARBA" id="ARBA00004123"/>
    </source>
</evidence>
<keyword evidence="7" id="KW-1185">Reference proteome</keyword>
<feature type="compositionally biased region" description="Polar residues" evidence="5">
    <location>
        <begin position="187"/>
        <end position="203"/>
    </location>
</feature>
<dbReference type="GO" id="GO:0044727">
    <property type="term" value="P:epigenetic programing of male pronucleus"/>
    <property type="evidence" value="ECO:0007669"/>
    <property type="project" value="TreeGrafter"/>
</dbReference>
<organism evidence="6 7">
    <name type="scientific">Chloropicon roscoffensis</name>
    <dbReference type="NCBI Taxonomy" id="1461544"/>
    <lineage>
        <taxon>Eukaryota</taxon>
        <taxon>Viridiplantae</taxon>
        <taxon>Chlorophyta</taxon>
        <taxon>Chloropicophyceae</taxon>
        <taxon>Chloropicales</taxon>
        <taxon>Chloropicaceae</taxon>
        <taxon>Chloropicon</taxon>
    </lineage>
</organism>
<feature type="compositionally biased region" description="Polar residues" evidence="5">
    <location>
        <begin position="228"/>
        <end position="245"/>
    </location>
</feature>
<evidence type="ECO:0000256" key="2">
    <source>
        <dbReference type="ARBA" id="ARBA00004496"/>
    </source>
</evidence>
<evidence type="ECO:0000256" key="4">
    <source>
        <dbReference type="ARBA" id="ARBA00023242"/>
    </source>
</evidence>
<dbReference type="PANTHER" id="PTHR35678:SF1">
    <property type="entry name" value="PROTEIN STPG4"/>
    <property type="match status" value="1"/>
</dbReference>
<evidence type="ECO:0000313" key="6">
    <source>
        <dbReference type="EMBL" id="WZN61217.1"/>
    </source>
</evidence>
<evidence type="ECO:0000313" key="7">
    <source>
        <dbReference type="Proteomes" id="UP001472866"/>
    </source>
</evidence>
<evidence type="ECO:0000256" key="5">
    <source>
        <dbReference type="SAM" id="MobiDB-lite"/>
    </source>
</evidence>
<feature type="compositionally biased region" description="Basic and acidic residues" evidence="5">
    <location>
        <begin position="7"/>
        <end position="19"/>
    </location>
</feature>
<dbReference type="Proteomes" id="UP001472866">
    <property type="component" value="Chromosome 04"/>
</dbReference>
<sequence>MAFVSRSKRETKGLTEQKEGATLPLVGPGSYINIDKYNTDHGYAPFSSTAERGLNSFEITDGKPGPGFYEKDVISVSVKKSASSNAFVSRVARFSKENPGTKQNPGPGTYSESNKWIKNSHQRGGQDEHRTAQVVFQKQTTAPSVPARNQCYGYEIGEAGDLVRQAAPGGQYAGHKFDAVGPADYNPQFTLQHRNRQTDFSRSNTRREIFKSKKTPGPGQYQLRQEESPGTTASASAVAGQQKSRGSGDAQGGSLADVDPSQQQPAYQNGAMRRMKKTFAPQESSNFASKVPRMPGEKAENATPGPGSYQAKQDGKKTGSTMQNFGSMAKRPYEVETTTQHAAPTYTTNPGPGSYDVNKRSSVNMVQQVSLVEPAPFASSSIRFGSTNSEAPGPGAYYSESGEGFVGELSRKIIARSGAFGSSTQRFVSTKSSASYLYMGNDESPGPGQYIPDAPREMAIKMQKGQKKATSSFASNVHRFKPSNQVKKGKTSQASRGAKGQGQGQEGGGGAPQEHHYSDLVHSTPPPGAYSTIDPWDWAKKNPRGSSNKAFISKAKRFSAGEAAKASGDPGPGSYDTGRNILQKNYLGTERNFFVSSAGRFGNMTTLAPGPGTYDTEDPERTMLKRSFNVTIDGVEPTFS</sequence>
<evidence type="ECO:0008006" key="8">
    <source>
        <dbReference type="Google" id="ProtNLM"/>
    </source>
</evidence>
<dbReference type="GO" id="GO:0005634">
    <property type="term" value="C:nucleus"/>
    <property type="evidence" value="ECO:0007669"/>
    <property type="project" value="UniProtKB-SubCell"/>
</dbReference>
<feature type="compositionally biased region" description="Polar residues" evidence="5">
    <location>
        <begin position="482"/>
        <end position="495"/>
    </location>
</feature>
<comment type="subcellular location">
    <subcellularLocation>
        <location evidence="2">Cytoplasm</location>
    </subcellularLocation>
    <subcellularLocation>
        <location evidence="1">Nucleus</location>
    </subcellularLocation>
</comment>
<keyword evidence="3" id="KW-0963">Cytoplasm</keyword>
<name>A0AAX4P5L4_9CHLO</name>
<reference evidence="6 7" key="1">
    <citation type="submission" date="2024-03" db="EMBL/GenBank/DDBJ databases">
        <title>Complete genome sequence of the green alga Chloropicon roscoffensis RCC1871.</title>
        <authorList>
            <person name="Lemieux C."/>
            <person name="Pombert J.-F."/>
            <person name="Otis C."/>
            <person name="Turmel M."/>
        </authorList>
    </citation>
    <scope>NUCLEOTIDE SEQUENCE [LARGE SCALE GENOMIC DNA]</scope>
    <source>
        <strain evidence="6 7">RCC1871</strain>
    </source>
</reference>
<feature type="region of interest" description="Disordered" evidence="5">
    <location>
        <begin position="465"/>
        <end position="536"/>
    </location>
</feature>
<accession>A0AAX4P5L4</accession>
<dbReference type="Pfam" id="PF07004">
    <property type="entry name" value="SHIPPO-rpt"/>
    <property type="match status" value="5"/>
</dbReference>
<evidence type="ECO:0000256" key="3">
    <source>
        <dbReference type="ARBA" id="ARBA00022490"/>
    </source>
</evidence>
<feature type="region of interest" description="Disordered" evidence="5">
    <location>
        <begin position="1"/>
        <end position="27"/>
    </location>
</feature>
<dbReference type="AlphaFoldDB" id="A0AAX4P5L4"/>
<feature type="region of interest" description="Disordered" evidence="5">
    <location>
        <begin position="187"/>
        <end position="264"/>
    </location>
</feature>
<feature type="compositionally biased region" description="Gly residues" evidence="5">
    <location>
        <begin position="499"/>
        <end position="511"/>
    </location>
</feature>
<keyword evidence="4" id="KW-0539">Nucleus</keyword>
<dbReference type="EMBL" id="CP151504">
    <property type="protein sequence ID" value="WZN61217.1"/>
    <property type="molecule type" value="Genomic_DNA"/>
</dbReference>
<protein>
    <recommendedName>
        <fullName evidence="8">Sperm-tail PG-rich repeat-containing protein 2</fullName>
    </recommendedName>
</protein>
<dbReference type="GO" id="GO:0005737">
    <property type="term" value="C:cytoplasm"/>
    <property type="evidence" value="ECO:0007669"/>
    <property type="project" value="UniProtKB-SubCell"/>
</dbReference>
<feature type="region of interest" description="Disordered" evidence="5">
    <location>
        <begin position="96"/>
        <end position="129"/>
    </location>
</feature>
<dbReference type="GO" id="GO:0042393">
    <property type="term" value="F:histone binding"/>
    <property type="evidence" value="ECO:0007669"/>
    <property type="project" value="TreeGrafter"/>
</dbReference>
<proteinExistence type="predicted"/>
<feature type="region of interest" description="Disordered" evidence="5">
    <location>
        <begin position="277"/>
        <end position="319"/>
    </location>
</feature>
<dbReference type="InterPro" id="IPR010736">
    <property type="entry name" value="SHIPPO-rpt"/>
</dbReference>
<gene>
    <name evidence="6" type="ORF">HKI87_04g27520</name>
</gene>
<dbReference type="GO" id="GO:0003682">
    <property type="term" value="F:chromatin binding"/>
    <property type="evidence" value="ECO:0007669"/>
    <property type="project" value="TreeGrafter"/>
</dbReference>
<dbReference type="PANTHER" id="PTHR35678">
    <property type="entry name" value="PROTEIN STPG4"/>
    <property type="match status" value="1"/>
</dbReference>
<feature type="compositionally biased region" description="Polar residues" evidence="5">
    <location>
        <begin position="98"/>
        <end position="123"/>
    </location>
</feature>